<evidence type="ECO:0000313" key="7">
    <source>
        <dbReference type="Proteomes" id="UP001548189"/>
    </source>
</evidence>
<protein>
    <recommendedName>
        <fullName evidence="4">Ribosomal protein uL3 glutamine methyltransferase</fullName>
        <shortName evidence="4">uL3 MTase</shortName>
        <ecNumber evidence="4">2.1.1.298</ecNumber>
    </recommendedName>
    <alternativeName>
        <fullName evidence="4">N5-glutamine methyltransferase PrmB</fullName>
    </alternativeName>
</protein>
<dbReference type="PANTHER" id="PTHR47806:SF1">
    <property type="entry name" value="RIBOSOMAL PROTEIN UL3 GLUTAMINE METHYLTRANSFERASE"/>
    <property type="match status" value="1"/>
</dbReference>
<evidence type="ECO:0000256" key="1">
    <source>
        <dbReference type="ARBA" id="ARBA00022603"/>
    </source>
</evidence>
<name>A0ABV2BVU5_9GAMM</name>
<dbReference type="Proteomes" id="UP001548189">
    <property type="component" value="Unassembled WGS sequence"/>
</dbReference>
<dbReference type="Gene3D" id="3.40.50.150">
    <property type="entry name" value="Vaccinia Virus protein VP39"/>
    <property type="match status" value="1"/>
</dbReference>
<dbReference type="EC" id="2.1.1.298" evidence="4"/>
<evidence type="ECO:0000313" key="6">
    <source>
        <dbReference type="EMBL" id="MET1256065.1"/>
    </source>
</evidence>
<dbReference type="PIRSF" id="PIRSF037167">
    <property type="entry name" value="Mtase_YfcB_prd"/>
    <property type="match status" value="1"/>
</dbReference>
<accession>A0ABV2BVU5</accession>
<dbReference type="InterPro" id="IPR029063">
    <property type="entry name" value="SAM-dependent_MTases_sf"/>
</dbReference>
<dbReference type="HAMAP" id="MF_02125">
    <property type="entry name" value="L3_methyltr_PrmB"/>
    <property type="match status" value="1"/>
</dbReference>
<dbReference type="SUPFAM" id="SSF53335">
    <property type="entry name" value="S-adenosyl-L-methionine-dependent methyltransferases"/>
    <property type="match status" value="1"/>
</dbReference>
<keyword evidence="2 4" id="KW-0808">Transferase</keyword>
<dbReference type="InterPro" id="IPR004556">
    <property type="entry name" value="HemK-like"/>
</dbReference>
<dbReference type="RefSeq" id="WP_353896650.1">
    <property type="nucleotide sequence ID" value="NZ_JBEVCJ010000016.1"/>
</dbReference>
<comment type="function">
    <text evidence="4">Methylates ribosomal protein uL3 on a specific glutamine residue.</text>
</comment>
<dbReference type="EMBL" id="JBEVCJ010000016">
    <property type="protein sequence ID" value="MET1256065.1"/>
    <property type="molecule type" value="Genomic_DNA"/>
</dbReference>
<dbReference type="GO" id="GO:0032259">
    <property type="term" value="P:methylation"/>
    <property type="evidence" value="ECO:0007669"/>
    <property type="project" value="UniProtKB-KW"/>
</dbReference>
<evidence type="ECO:0000256" key="4">
    <source>
        <dbReference type="HAMAP-Rule" id="MF_02125"/>
    </source>
</evidence>
<evidence type="ECO:0000256" key="2">
    <source>
        <dbReference type="ARBA" id="ARBA00022679"/>
    </source>
</evidence>
<dbReference type="InterPro" id="IPR007848">
    <property type="entry name" value="Small_mtfrase_dom"/>
</dbReference>
<keyword evidence="6" id="KW-0687">Ribonucleoprotein</keyword>
<comment type="similarity">
    <text evidence="4">Belongs to the protein N5-glutamine methyltransferase family. PrmB subfamily.</text>
</comment>
<keyword evidence="7" id="KW-1185">Reference proteome</keyword>
<keyword evidence="1 4" id="KW-0489">Methyltransferase</keyword>
<dbReference type="GO" id="GO:0005840">
    <property type="term" value="C:ribosome"/>
    <property type="evidence" value="ECO:0007669"/>
    <property type="project" value="UniProtKB-KW"/>
</dbReference>
<dbReference type="PANTHER" id="PTHR47806">
    <property type="entry name" value="50S RIBOSOMAL PROTEIN L3 GLUTAMINE METHYLTRANSFERASE"/>
    <property type="match status" value="1"/>
</dbReference>
<gene>
    <name evidence="4 6" type="primary">prmB</name>
    <name evidence="6" type="ORF">ABVT43_13075</name>
</gene>
<sequence length="307" mass="34363">MSYQISSSILEQALKELVTIQDFVRWTYSRFEEAELFYGHGTDNAWDEAVALVLQSLNLPFDVPDNLLTSKITSNEKQIIIERISRRINERTPLPYLTHKAYFCGSEYYVDERVLVPRSPIGELIENNFQPWVAPEQVTQILDLCTGSGCIAIACGQYFPDALVDAGDISADCIAVAEINRLRLQQDNVAFYLADLFEGIPDKKYDIIVSNPPYVDEEDFAEIPAEFLAEPELGLVSGDDGLDLTRKLLAQAADYLSDQGVLIVEVGNSAAALEESFPDIPFTWLEFSRGGHGVFLLTKEQLKLIQP</sequence>
<dbReference type="PROSITE" id="PS00092">
    <property type="entry name" value="N6_MTASE"/>
    <property type="match status" value="1"/>
</dbReference>
<keyword evidence="6" id="KW-0689">Ribosomal protein</keyword>
<reference evidence="6 7" key="1">
    <citation type="submission" date="2024-06" db="EMBL/GenBank/DDBJ databases">
        <authorList>
            <person name="Li F."/>
        </authorList>
    </citation>
    <scope>NUCLEOTIDE SEQUENCE [LARGE SCALE GENOMIC DNA]</scope>
    <source>
        <strain evidence="6 7">GXAS 311</strain>
    </source>
</reference>
<comment type="caution">
    <text evidence="6">The sequence shown here is derived from an EMBL/GenBank/DDBJ whole genome shotgun (WGS) entry which is preliminary data.</text>
</comment>
<feature type="domain" description="Methyltransferase small" evidence="5">
    <location>
        <begin position="138"/>
        <end position="231"/>
    </location>
</feature>
<dbReference type="GO" id="GO:0008168">
    <property type="term" value="F:methyltransferase activity"/>
    <property type="evidence" value="ECO:0007669"/>
    <property type="project" value="UniProtKB-KW"/>
</dbReference>
<dbReference type="CDD" id="cd02440">
    <property type="entry name" value="AdoMet_MTases"/>
    <property type="match status" value="1"/>
</dbReference>
<comment type="catalytic activity">
    <reaction evidence="4">
        <text>L-glutaminyl-[ribosomal protein uL3] + S-adenosyl-L-methionine = N(5)-methyl-L-glutaminyl-[ribosomal protein uL3] + S-adenosyl-L-homocysteine + H(+)</text>
        <dbReference type="Rhea" id="RHEA:45020"/>
        <dbReference type="Rhea" id="RHEA-COMP:11063"/>
        <dbReference type="Rhea" id="RHEA-COMP:11064"/>
        <dbReference type="ChEBI" id="CHEBI:15378"/>
        <dbReference type="ChEBI" id="CHEBI:30011"/>
        <dbReference type="ChEBI" id="CHEBI:57856"/>
        <dbReference type="ChEBI" id="CHEBI:59789"/>
        <dbReference type="ChEBI" id="CHEBI:61891"/>
        <dbReference type="EC" id="2.1.1.298"/>
    </reaction>
</comment>
<dbReference type="InterPro" id="IPR017127">
    <property type="entry name" value="Ribosome_uL3_MTase"/>
</dbReference>
<evidence type="ECO:0000259" key="5">
    <source>
        <dbReference type="Pfam" id="PF05175"/>
    </source>
</evidence>
<dbReference type="InterPro" id="IPR002052">
    <property type="entry name" value="DNA_methylase_N6_adenine_CS"/>
</dbReference>
<keyword evidence="3 4" id="KW-0949">S-adenosyl-L-methionine</keyword>
<evidence type="ECO:0000256" key="3">
    <source>
        <dbReference type="ARBA" id="ARBA00022691"/>
    </source>
</evidence>
<dbReference type="NCBIfam" id="TIGR00536">
    <property type="entry name" value="hemK_fam"/>
    <property type="match status" value="1"/>
</dbReference>
<organism evidence="6 7">
    <name type="scientific">Aliikangiella maris</name>
    <dbReference type="NCBI Taxonomy" id="3162458"/>
    <lineage>
        <taxon>Bacteria</taxon>
        <taxon>Pseudomonadati</taxon>
        <taxon>Pseudomonadota</taxon>
        <taxon>Gammaproteobacteria</taxon>
        <taxon>Oceanospirillales</taxon>
        <taxon>Pleioneaceae</taxon>
        <taxon>Aliikangiella</taxon>
    </lineage>
</organism>
<dbReference type="NCBIfam" id="TIGR03533">
    <property type="entry name" value="L3_gln_methyl"/>
    <property type="match status" value="1"/>
</dbReference>
<dbReference type="Pfam" id="PF05175">
    <property type="entry name" value="MTS"/>
    <property type="match status" value="1"/>
</dbReference>
<proteinExistence type="inferred from homology"/>